<dbReference type="Gene3D" id="3.90.180.10">
    <property type="entry name" value="Medium-chain alcohol dehydrogenases, catalytic domain"/>
    <property type="match status" value="1"/>
</dbReference>
<sequence>MKAVLCEQYSGFENLKLTETDRPQLVPGAVRIRIHYASVSYAISLMVSGRYQRKMPLPFIPGTEVSGEILECGDGVDRFKPGDRVAAIVDAGAYGEEVVTPDATVYPVPAGVPLARAVGIPLSFGTAATALERGGLEAGKTVLVCGAGGALGLAAVEIASLKGARVIASASSDAKLDIARKSGAEVLINYNTQNLLDVVRAETGGRGVDIVFDPVGGDQFEQLIRSTAIGGNILTLGFASGVIPQAPLNLLLVKNISLHGVNFSEYIGWGKVDRRQEFASQIQELMAELFQAAAGGRLNVRDSQTFEFDEAIQAIASVVERRSVGKVILRIC</sequence>
<dbReference type="Gene3D" id="3.40.50.720">
    <property type="entry name" value="NAD(P)-binding Rossmann-like Domain"/>
    <property type="match status" value="1"/>
</dbReference>
<dbReference type="PANTHER" id="PTHR43677:SF4">
    <property type="entry name" value="QUINONE OXIDOREDUCTASE-LIKE PROTEIN 2"/>
    <property type="match status" value="1"/>
</dbReference>
<keyword evidence="3" id="KW-1185">Reference proteome</keyword>
<dbReference type="GO" id="GO:0016491">
    <property type="term" value="F:oxidoreductase activity"/>
    <property type="evidence" value="ECO:0007669"/>
    <property type="project" value="InterPro"/>
</dbReference>
<dbReference type="InterPro" id="IPR020843">
    <property type="entry name" value="ER"/>
</dbReference>
<dbReference type="Pfam" id="PF08240">
    <property type="entry name" value="ADH_N"/>
    <property type="match status" value="1"/>
</dbReference>
<dbReference type="EMBL" id="VTUU01000007">
    <property type="protein sequence ID" value="KAA1172307.1"/>
    <property type="molecule type" value="Genomic_DNA"/>
</dbReference>
<protein>
    <submittedName>
        <fullName evidence="2">NADPH:quinone oxidoreductase family protein</fullName>
    </submittedName>
</protein>
<dbReference type="SUPFAM" id="SSF51735">
    <property type="entry name" value="NAD(P)-binding Rossmann-fold domains"/>
    <property type="match status" value="1"/>
</dbReference>
<dbReference type="InterPro" id="IPR011032">
    <property type="entry name" value="GroES-like_sf"/>
</dbReference>
<dbReference type="Pfam" id="PF00107">
    <property type="entry name" value="ADH_zinc_N"/>
    <property type="match status" value="1"/>
</dbReference>
<proteinExistence type="predicted"/>
<dbReference type="AlphaFoldDB" id="A0A5B0VCM3"/>
<dbReference type="PANTHER" id="PTHR43677">
    <property type="entry name" value="SHORT-CHAIN DEHYDROGENASE/REDUCTASE"/>
    <property type="match status" value="1"/>
</dbReference>
<dbReference type="InterPro" id="IPR051397">
    <property type="entry name" value="Zn-ADH-like_protein"/>
</dbReference>
<evidence type="ECO:0000313" key="3">
    <source>
        <dbReference type="Proteomes" id="UP000323161"/>
    </source>
</evidence>
<dbReference type="Proteomes" id="UP000323161">
    <property type="component" value="Unassembled WGS sequence"/>
</dbReference>
<organism evidence="2 3">
    <name type="scientific">Marinobacter salinexigens</name>
    <dbReference type="NCBI Taxonomy" id="2919747"/>
    <lineage>
        <taxon>Bacteria</taxon>
        <taxon>Pseudomonadati</taxon>
        <taxon>Pseudomonadota</taxon>
        <taxon>Gammaproteobacteria</taxon>
        <taxon>Pseudomonadales</taxon>
        <taxon>Marinobacteraceae</taxon>
        <taxon>Marinobacter</taxon>
    </lineage>
</organism>
<dbReference type="SUPFAM" id="SSF50129">
    <property type="entry name" value="GroES-like"/>
    <property type="match status" value="1"/>
</dbReference>
<comment type="caution">
    <text evidence="2">The sequence shown here is derived from an EMBL/GenBank/DDBJ whole genome shotgun (WGS) entry which is preliminary data.</text>
</comment>
<name>A0A5B0VCM3_9GAMM</name>
<accession>A0A5B0VCM3</accession>
<gene>
    <name evidence="2" type="ORF">FWJ25_14025</name>
</gene>
<dbReference type="CDD" id="cd08241">
    <property type="entry name" value="QOR1"/>
    <property type="match status" value="1"/>
</dbReference>
<reference evidence="2 3" key="1">
    <citation type="submission" date="2019-08" db="EMBL/GenBank/DDBJ databases">
        <title>Marinobacter ZYF650 sp. nov., a marine bacterium isolated from seawater of the Mariana trench.</title>
        <authorList>
            <person name="Ahmad W."/>
        </authorList>
    </citation>
    <scope>NUCLEOTIDE SEQUENCE [LARGE SCALE GENOMIC DNA]</scope>
    <source>
        <strain evidence="2 3">ZYF650</strain>
    </source>
</reference>
<dbReference type="InterPro" id="IPR013154">
    <property type="entry name" value="ADH-like_N"/>
</dbReference>
<evidence type="ECO:0000259" key="1">
    <source>
        <dbReference type="SMART" id="SM00829"/>
    </source>
</evidence>
<feature type="domain" description="Enoyl reductase (ER)" evidence="1">
    <location>
        <begin position="10"/>
        <end position="329"/>
    </location>
</feature>
<dbReference type="InterPro" id="IPR036291">
    <property type="entry name" value="NAD(P)-bd_dom_sf"/>
</dbReference>
<dbReference type="InterPro" id="IPR013149">
    <property type="entry name" value="ADH-like_C"/>
</dbReference>
<dbReference type="SMART" id="SM00829">
    <property type="entry name" value="PKS_ER"/>
    <property type="match status" value="1"/>
</dbReference>
<dbReference type="RefSeq" id="WP_149600889.1">
    <property type="nucleotide sequence ID" value="NZ_VTUU01000007.1"/>
</dbReference>
<evidence type="ECO:0000313" key="2">
    <source>
        <dbReference type="EMBL" id="KAA1172307.1"/>
    </source>
</evidence>